<keyword evidence="4" id="KW-1185">Reference proteome</keyword>
<gene>
    <name evidence="3" type="ORF">DWB62_003235</name>
    <name evidence="2" type="ORF">GNY23_03235</name>
</gene>
<evidence type="ECO:0008006" key="6">
    <source>
        <dbReference type="Google" id="ProtNLM"/>
    </source>
</evidence>
<dbReference type="AlphaFoldDB" id="A0A7M4D2E2"/>
<accession>A0A7M4D2E2</accession>
<evidence type="ECO:0000313" key="5">
    <source>
        <dbReference type="Proteomes" id="UP000462449"/>
    </source>
</evidence>
<feature type="compositionally biased region" description="Basic and acidic residues" evidence="1">
    <location>
        <begin position="341"/>
        <end position="353"/>
    </location>
</feature>
<evidence type="ECO:0000313" key="3">
    <source>
        <dbReference type="EMBL" id="MVB06026.1"/>
    </source>
</evidence>
<protein>
    <recommendedName>
        <fullName evidence="6">Helix-turn-helix domain-containing protein</fullName>
    </recommendedName>
</protein>
<dbReference type="RefSeq" id="WP_156194723.1">
    <property type="nucleotide sequence ID" value="NZ_QTZN02000004.1"/>
</dbReference>
<feature type="compositionally biased region" description="Basic residues" evidence="1">
    <location>
        <begin position="354"/>
        <end position="370"/>
    </location>
</feature>
<dbReference type="Proteomes" id="UP000462449">
    <property type="component" value="Unassembled WGS sequence"/>
</dbReference>
<comment type="caution">
    <text evidence="2">The sequence shown here is derived from an EMBL/GenBank/DDBJ whole genome shotgun (WGS) entry which is preliminary data.</text>
</comment>
<feature type="region of interest" description="Disordered" evidence="1">
    <location>
        <begin position="341"/>
        <end position="370"/>
    </location>
</feature>
<evidence type="ECO:0000256" key="1">
    <source>
        <dbReference type="SAM" id="MobiDB-lite"/>
    </source>
</evidence>
<evidence type="ECO:0000313" key="4">
    <source>
        <dbReference type="Proteomes" id="UP000285951"/>
    </source>
</evidence>
<sequence>MTKQITFSNFRFGLIQRDIITAPSISKNAKLVYSIIRAAQGGLKYIKTTQLEIADALGISERTTKSAFKDLKELGYLELHNKLKGCYSCPEVDTSNSGFGYVELDFLASSDYTANEKLLYTFFAAVHNTNDEYSHWSRAGIAKALSMTTRTYYPIQKSLVTKGLVYIIEGGKGKYAHKERIANRAFIARLENVEVAPSKYFNVFSDASGNSGQDIFEFPIIRSAPSAKVQIKQDERAKNDSLTGINCIHRYAEGTPNKKSNIKNNKRNNNKQESTIIIISDEIKSKFEQFWSYDPRGSKSSSLVSFSKLRSDEYPLFEDALEESNSVYGLLIKDIIADRKPEPTAEELEEKRIRQANRKPRKHSTLRMQL</sequence>
<organism evidence="2 5">
    <name type="scientific">Labilibaculum euxinus</name>
    <dbReference type="NCBI Taxonomy" id="2686357"/>
    <lineage>
        <taxon>Bacteria</taxon>
        <taxon>Pseudomonadati</taxon>
        <taxon>Bacteroidota</taxon>
        <taxon>Bacteroidia</taxon>
        <taxon>Marinilabiliales</taxon>
        <taxon>Marinifilaceae</taxon>
        <taxon>Labilibaculum</taxon>
    </lineage>
</organism>
<evidence type="ECO:0000313" key="2">
    <source>
        <dbReference type="EMBL" id="MUP36821.1"/>
    </source>
</evidence>
<reference evidence="3 4" key="1">
    <citation type="submission" date="2019-11" db="EMBL/GenBank/DDBJ databases">
        <title>Draft genome sequence of Labilibaculum sp. strain SYP isolated from Black Sea.</title>
        <authorList>
            <person name="Yadav S."/>
            <person name="Villanueva L."/>
        </authorList>
    </citation>
    <scope>NUCLEOTIDE SEQUENCE [LARGE SCALE GENOMIC DNA]</scope>
    <source>
        <strain evidence="3 4">44</strain>
    </source>
</reference>
<reference evidence="2 5" key="2">
    <citation type="submission" date="2019-12" db="EMBL/GenBank/DDBJ databases">
        <title>Draft genome sequence of Labilibaculum sp. strain 44 isolated from deep waters of Black Sea.</title>
        <authorList>
            <person name="Yadav S."/>
            <person name="Villanueva L."/>
        </authorList>
    </citation>
    <scope>NUCLEOTIDE SEQUENCE [LARGE SCALE GENOMIC DNA]</scope>
    <source>
        <strain evidence="2 5">44</strain>
    </source>
</reference>
<name>A0A7M4D2E2_9BACT</name>
<dbReference type="EMBL" id="WOTW01000004">
    <property type="protein sequence ID" value="MUP36821.1"/>
    <property type="molecule type" value="Genomic_DNA"/>
</dbReference>
<dbReference type="Proteomes" id="UP000285951">
    <property type="component" value="Unassembled WGS sequence"/>
</dbReference>
<proteinExistence type="predicted"/>
<dbReference type="EMBL" id="QTZN02000004">
    <property type="protein sequence ID" value="MVB06026.1"/>
    <property type="molecule type" value="Genomic_DNA"/>
</dbReference>